<evidence type="ECO:0000256" key="5">
    <source>
        <dbReference type="SAM" id="Phobius"/>
    </source>
</evidence>
<proteinExistence type="predicted"/>
<dbReference type="EMBL" id="UINC01024155">
    <property type="protein sequence ID" value="SVA97249.1"/>
    <property type="molecule type" value="Genomic_DNA"/>
</dbReference>
<dbReference type="Gene3D" id="1.10.3720.10">
    <property type="entry name" value="MetI-like"/>
    <property type="match status" value="1"/>
</dbReference>
<sequence>VAPLFCLIIVLYAWPVINILWLGFSDPELGVQNYKLLFTKSSLVKILWTTIRVCFITTLFSVVIGYLIAYAMVHLVGRERN</sequence>
<reference evidence="6" key="1">
    <citation type="submission" date="2018-05" db="EMBL/GenBank/DDBJ databases">
        <authorList>
            <person name="Lanie J.A."/>
            <person name="Ng W.-L."/>
            <person name="Kazmierczak K.M."/>
            <person name="Andrzejewski T.M."/>
            <person name="Davidsen T.M."/>
            <person name="Wayne K.J."/>
            <person name="Tettelin H."/>
            <person name="Glass J.I."/>
            <person name="Rusch D."/>
            <person name="Podicherti R."/>
            <person name="Tsui H.-C.T."/>
            <person name="Winkler M.E."/>
        </authorList>
    </citation>
    <scope>NUCLEOTIDE SEQUENCE</scope>
</reference>
<feature type="transmembrane region" description="Helical" evidence="5">
    <location>
        <begin position="46"/>
        <end position="73"/>
    </location>
</feature>
<evidence type="ECO:0000256" key="3">
    <source>
        <dbReference type="ARBA" id="ARBA00022989"/>
    </source>
</evidence>
<keyword evidence="2 5" id="KW-0812">Transmembrane</keyword>
<accession>A0A382A794</accession>
<dbReference type="InterPro" id="IPR035906">
    <property type="entry name" value="MetI-like_sf"/>
</dbReference>
<keyword evidence="4 5" id="KW-0472">Membrane</keyword>
<comment type="subcellular location">
    <subcellularLocation>
        <location evidence="1">Membrane</location>
        <topology evidence="1">Multi-pass membrane protein</topology>
    </subcellularLocation>
</comment>
<feature type="transmembrane region" description="Helical" evidence="5">
    <location>
        <begin position="5"/>
        <end position="24"/>
    </location>
</feature>
<feature type="non-terminal residue" evidence="6">
    <location>
        <position position="1"/>
    </location>
</feature>
<dbReference type="SUPFAM" id="SSF161098">
    <property type="entry name" value="MetI-like"/>
    <property type="match status" value="1"/>
</dbReference>
<evidence type="ECO:0000256" key="2">
    <source>
        <dbReference type="ARBA" id="ARBA00022692"/>
    </source>
</evidence>
<gene>
    <name evidence="6" type="ORF">METZ01_LOCUS150103</name>
</gene>
<dbReference type="AlphaFoldDB" id="A0A382A794"/>
<name>A0A382A794_9ZZZZ</name>
<evidence type="ECO:0000256" key="1">
    <source>
        <dbReference type="ARBA" id="ARBA00004141"/>
    </source>
</evidence>
<dbReference type="GO" id="GO:0016020">
    <property type="term" value="C:membrane"/>
    <property type="evidence" value="ECO:0007669"/>
    <property type="project" value="UniProtKB-SubCell"/>
</dbReference>
<evidence type="ECO:0008006" key="7">
    <source>
        <dbReference type="Google" id="ProtNLM"/>
    </source>
</evidence>
<evidence type="ECO:0000313" key="6">
    <source>
        <dbReference type="EMBL" id="SVA97249.1"/>
    </source>
</evidence>
<evidence type="ECO:0000256" key="4">
    <source>
        <dbReference type="ARBA" id="ARBA00023136"/>
    </source>
</evidence>
<feature type="non-terminal residue" evidence="6">
    <location>
        <position position="81"/>
    </location>
</feature>
<organism evidence="6">
    <name type="scientific">marine metagenome</name>
    <dbReference type="NCBI Taxonomy" id="408172"/>
    <lineage>
        <taxon>unclassified sequences</taxon>
        <taxon>metagenomes</taxon>
        <taxon>ecological metagenomes</taxon>
    </lineage>
</organism>
<protein>
    <recommendedName>
        <fullName evidence="7">ABC transmembrane type-1 domain-containing protein</fullName>
    </recommendedName>
</protein>
<keyword evidence="3 5" id="KW-1133">Transmembrane helix</keyword>